<accession>A0ABU7U5L1</accession>
<comment type="function">
    <text evidence="9">This protein is one of the two subunits of integration host factor, a specific DNA-binding protein that functions in genetic recombination as well as in transcriptional and translational control.</text>
</comment>
<dbReference type="RefSeq" id="WP_319807294.1">
    <property type="nucleotide sequence ID" value="NZ_JAWJZY010000004.1"/>
</dbReference>
<evidence type="ECO:0000256" key="3">
    <source>
        <dbReference type="ARBA" id="ARBA00022845"/>
    </source>
</evidence>
<protein>
    <recommendedName>
        <fullName evidence="2 9">Integration host factor subunit beta</fullName>
    </recommendedName>
</protein>
<evidence type="ECO:0000256" key="9">
    <source>
        <dbReference type="RuleBase" id="RU003941"/>
    </source>
</evidence>
<dbReference type="PANTHER" id="PTHR33175">
    <property type="entry name" value="DNA-BINDING PROTEIN HU"/>
    <property type="match status" value="1"/>
</dbReference>
<keyword evidence="5 9" id="KW-0238">DNA-binding</keyword>
<keyword evidence="4 9" id="KW-0805">Transcription regulation</keyword>
<dbReference type="Pfam" id="PF00216">
    <property type="entry name" value="Bac_DNA_binding"/>
    <property type="match status" value="1"/>
</dbReference>
<evidence type="ECO:0000256" key="1">
    <source>
        <dbReference type="ARBA" id="ARBA00010529"/>
    </source>
</evidence>
<evidence type="ECO:0000256" key="2">
    <source>
        <dbReference type="ARBA" id="ARBA00018700"/>
    </source>
</evidence>
<dbReference type="EMBL" id="JAWJZY010000004">
    <property type="protein sequence ID" value="MEE8659366.1"/>
    <property type="molecule type" value="Genomic_DNA"/>
</dbReference>
<dbReference type="Gene3D" id="4.10.520.10">
    <property type="entry name" value="IHF-like DNA-binding proteins"/>
    <property type="match status" value="1"/>
</dbReference>
<keyword evidence="3 9" id="KW-0810">Translation regulation</keyword>
<dbReference type="InterPro" id="IPR000119">
    <property type="entry name" value="Hist_DNA-bd"/>
</dbReference>
<reference evidence="10 11" key="1">
    <citation type="submission" date="2023-10" db="EMBL/GenBank/DDBJ databases">
        <title>Sorlinia euscelidii gen. nov., sp. nov., an acetic acid bacteria isolated from the gut of Euscelidius variegatus emitter.</title>
        <authorList>
            <person name="Michoud G."/>
            <person name="Marasco R."/>
            <person name="Seferji K."/>
            <person name="Gonella E."/>
            <person name="Garuglieri E."/>
            <person name="Alma A."/>
            <person name="Mapelli F."/>
            <person name="Borin S."/>
            <person name="Daffonchio D."/>
            <person name="Crotti E."/>
        </authorList>
    </citation>
    <scope>NUCLEOTIDE SEQUENCE [LARGE SCALE GENOMIC DNA]</scope>
    <source>
        <strain evidence="10 11">EV16P</strain>
    </source>
</reference>
<dbReference type="InterPro" id="IPR010992">
    <property type="entry name" value="IHF-like_DNA-bd_dom_sf"/>
</dbReference>
<dbReference type="PROSITE" id="PS00045">
    <property type="entry name" value="HISTONE_LIKE"/>
    <property type="match status" value="1"/>
</dbReference>
<dbReference type="SUPFAM" id="SSF47729">
    <property type="entry name" value="IHF-like DNA-binding proteins"/>
    <property type="match status" value="1"/>
</dbReference>
<dbReference type="Proteomes" id="UP001312908">
    <property type="component" value="Unassembled WGS sequence"/>
</dbReference>
<dbReference type="NCBIfam" id="NF001222">
    <property type="entry name" value="PRK00199.1"/>
    <property type="match status" value="1"/>
</dbReference>
<dbReference type="PANTHER" id="PTHR33175:SF5">
    <property type="entry name" value="INTEGRATION HOST FACTOR SUBUNIT BETA"/>
    <property type="match status" value="1"/>
</dbReference>
<evidence type="ECO:0000256" key="4">
    <source>
        <dbReference type="ARBA" id="ARBA00023015"/>
    </source>
</evidence>
<organism evidence="10 11">
    <name type="scientific">Sorlinia euscelidii</name>
    <dbReference type="NCBI Taxonomy" id="3081148"/>
    <lineage>
        <taxon>Bacteria</taxon>
        <taxon>Pseudomonadati</taxon>
        <taxon>Pseudomonadota</taxon>
        <taxon>Alphaproteobacteria</taxon>
        <taxon>Acetobacterales</taxon>
        <taxon>Acetobacteraceae</taxon>
        <taxon>Sorlinia</taxon>
    </lineage>
</organism>
<comment type="subunit">
    <text evidence="9">Heterodimer of an alpha and a beta chain.</text>
</comment>
<dbReference type="InterPro" id="IPR005685">
    <property type="entry name" value="IHF_beta"/>
</dbReference>
<name>A0ABU7U5L1_9PROT</name>
<evidence type="ECO:0000256" key="5">
    <source>
        <dbReference type="ARBA" id="ARBA00023125"/>
    </source>
</evidence>
<proteinExistence type="inferred from homology"/>
<keyword evidence="11" id="KW-1185">Reference proteome</keyword>
<sequence length="94" mass="10557">MTRSELIALLSEAYPQLTTRDIERIVQTLFSEIVSALARGDRVELRGFGAFGVKKRGARLGRNPKTGEAVEIDQKYVSFFKTGKELRERINAKG</sequence>
<keyword evidence="7 9" id="KW-0233">DNA recombination</keyword>
<evidence type="ECO:0000256" key="8">
    <source>
        <dbReference type="RuleBase" id="RU003939"/>
    </source>
</evidence>
<comment type="similarity">
    <text evidence="1 8">Belongs to the bacterial histone-like protein family.</text>
</comment>
<evidence type="ECO:0000313" key="10">
    <source>
        <dbReference type="EMBL" id="MEE8659366.1"/>
    </source>
</evidence>
<dbReference type="SMART" id="SM00411">
    <property type="entry name" value="BHL"/>
    <property type="match status" value="1"/>
</dbReference>
<comment type="caution">
    <text evidence="10">The sequence shown here is derived from an EMBL/GenBank/DDBJ whole genome shotgun (WGS) entry which is preliminary data.</text>
</comment>
<dbReference type="PRINTS" id="PR01727">
    <property type="entry name" value="DNABINDINGHU"/>
</dbReference>
<gene>
    <name evidence="10" type="ORF">DOFOFD_10150</name>
</gene>
<keyword evidence="6 9" id="KW-0804">Transcription</keyword>
<dbReference type="CDD" id="cd13836">
    <property type="entry name" value="IHF_B"/>
    <property type="match status" value="1"/>
</dbReference>
<dbReference type="NCBIfam" id="TIGR00988">
    <property type="entry name" value="hip"/>
    <property type="match status" value="1"/>
</dbReference>
<evidence type="ECO:0000313" key="11">
    <source>
        <dbReference type="Proteomes" id="UP001312908"/>
    </source>
</evidence>
<evidence type="ECO:0000256" key="6">
    <source>
        <dbReference type="ARBA" id="ARBA00023163"/>
    </source>
</evidence>
<evidence type="ECO:0000256" key="7">
    <source>
        <dbReference type="ARBA" id="ARBA00023172"/>
    </source>
</evidence>
<dbReference type="InterPro" id="IPR020816">
    <property type="entry name" value="Histone-like_DNA-bd_CS"/>
</dbReference>